<dbReference type="PROSITE" id="PS51733">
    <property type="entry name" value="BPL_LPL_CATALYTIC"/>
    <property type="match status" value="1"/>
</dbReference>
<dbReference type="SUPFAM" id="SSF55681">
    <property type="entry name" value="Class II aaRS and biotin synthetases"/>
    <property type="match status" value="1"/>
</dbReference>
<dbReference type="SUPFAM" id="SSF82649">
    <property type="entry name" value="SufE/NifU"/>
    <property type="match status" value="1"/>
</dbReference>
<dbReference type="EC" id="6.3.1.20" evidence="4"/>
<dbReference type="Pfam" id="PF10437">
    <property type="entry name" value="Lip_prot_lig_C"/>
    <property type="match status" value="1"/>
</dbReference>
<evidence type="ECO:0000256" key="6">
    <source>
        <dbReference type="ARBA" id="ARBA00022741"/>
    </source>
</evidence>
<dbReference type="Pfam" id="PF13540">
    <property type="entry name" value="RCC1_2"/>
    <property type="match status" value="3"/>
</dbReference>
<dbReference type="InterPro" id="IPR004562">
    <property type="entry name" value="LipoylTrfase_LipoateP_Ligase"/>
</dbReference>
<evidence type="ECO:0000256" key="9">
    <source>
        <dbReference type="PROSITE-ProRule" id="PRU00235"/>
    </source>
</evidence>
<comment type="caution">
    <text evidence="12">The sequence shown here is derived from an EMBL/GenBank/DDBJ whole genome shotgun (WGS) entry which is preliminary data.</text>
</comment>
<dbReference type="GO" id="GO:0016979">
    <property type="term" value="F:lipoate-protein ligase activity"/>
    <property type="evidence" value="ECO:0007669"/>
    <property type="project" value="UniProtKB-EC"/>
</dbReference>
<keyword evidence="6" id="KW-0547">Nucleotide-binding</keyword>
<dbReference type="PANTHER" id="PTHR12561:SF3">
    <property type="entry name" value="LIPOYLTRANSFERASE 1, MITOCHONDRIAL"/>
    <property type="match status" value="1"/>
</dbReference>
<keyword evidence="5 12" id="KW-0436">Ligase</keyword>
<comment type="pathway">
    <text evidence="1">Protein modification; protein lipoylation via exogenous pathway; protein N(6)-(lipoyl)lysine from lipoate: step 2/2.</text>
</comment>
<protein>
    <recommendedName>
        <fullName evidence="4">lipoate--protein ligase</fullName>
        <ecNumber evidence="4">6.3.1.20</ecNumber>
    </recommendedName>
</protein>
<proteinExistence type="inferred from homology"/>
<evidence type="ECO:0000256" key="2">
    <source>
        <dbReference type="ARBA" id="ARBA00005124"/>
    </source>
</evidence>
<evidence type="ECO:0000259" key="11">
    <source>
        <dbReference type="PROSITE" id="PS51733"/>
    </source>
</evidence>
<dbReference type="GO" id="GO:0005524">
    <property type="term" value="F:ATP binding"/>
    <property type="evidence" value="ECO:0007669"/>
    <property type="project" value="UniProtKB-KW"/>
</dbReference>
<evidence type="ECO:0000256" key="10">
    <source>
        <dbReference type="SAM" id="MobiDB-lite"/>
    </source>
</evidence>
<evidence type="ECO:0000256" key="3">
    <source>
        <dbReference type="ARBA" id="ARBA00008242"/>
    </source>
</evidence>
<dbReference type="Gene3D" id="2.130.10.30">
    <property type="entry name" value="Regulator of chromosome condensation 1/beta-lactamase-inhibitor protein II"/>
    <property type="match status" value="1"/>
</dbReference>
<keyword evidence="13" id="KW-1185">Reference proteome</keyword>
<keyword evidence="7" id="KW-0067">ATP-binding</keyword>
<dbReference type="Gene3D" id="3.30.930.10">
    <property type="entry name" value="Bira Bifunctional Protein, Domain 2"/>
    <property type="match status" value="1"/>
</dbReference>
<evidence type="ECO:0000256" key="1">
    <source>
        <dbReference type="ARBA" id="ARBA00005085"/>
    </source>
</evidence>
<dbReference type="PROSITE" id="PS50012">
    <property type="entry name" value="RCC1_3"/>
    <property type="match status" value="1"/>
</dbReference>
<feature type="domain" description="BPL/LPL catalytic" evidence="11">
    <location>
        <begin position="386"/>
        <end position="582"/>
    </location>
</feature>
<dbReference type="Gene3D" id="3.30.390.50">
    <property type="entry name" value="CO dehydrogenase flavoprotein, C-terminal domain"/>
    <property type="match status" value="1"/>
</dbReference>
<name>A0AAD8PD85_BABGI</name>
<dbReference type="InterPro" id="IPR009091">
    <property type="entry name" value="RCC1/BLIP-II"/>
</dbReference>
<dbReference type="GO" id="GO:0017118">
    <property type="term" value="F:lipoyltransferase activity"/>
    <property type="evidence" value="ECO:0007669"/>
    <property type="project" value="TreeGrafter"/>
</dbReference>
<evidence type="ECO:0000256" key="4">
    <source>
        <dbReference type="ARBA" id="ARBA00012367"/>
    </source>
</evidence>
<dbReference type="EMBL" id="JAVEPI010000005">
    <property type="protein sequence ID" value="KAK1441826.1"/>
    <property type="molecule type" value="Genomic_DNA"/>
</dbReference>
<dbReference type="InterPro" id="IPR000408">
    <property type="entry name" value="Reg_chr_condens"/>
</dbReference>
<dbReference type="PANTHER" id="PTHR12561">
    <property type="entry name" value="LIPOATE-PROTEIN LIGASE"/>
    <property type="match status" value="1"/>
</dbReference>
<evidence type="ECO:0000313" key="12">
    <source>
        <dbReference type="EMBL" id="KAK1441826.1"/>
    </source>
</evidence>
<dbReference type="InterPro" id="IPR045864">
    <property type="entry name" value="aa-tRNA-synth_II/BPL/LPL"/>
</dbReference>
<comment type="similarity">
    <text evidence="3">Belongs to the LplA family.</text>
</comment>
<evidence type="ECO:0000256" key="7">
    <source>
        <dbReference type="ARBA" id="ARBA00022840"/>
    </source>
</evidence>
<dbReference type="Proteomes" id="UP001230268">
    <property type="component" value="Unassembled WGS sequence"/>
</dbReference>
<evidence type="ECO:0000256" key="8">
    <source>
        <dbReference type="ARBA" id="ARBA00048037"/>
    </source>
</evidence>
<dbReference type="InterPro" id="IPR004143">
    <property type="entry name" value="BPL_LPL_catalytic"/>
</dbReference>
<reference evidence="12" key="1">
    <citation type="submission" date="2023-08" db="EMBL/GenBank/DDBJ databases">
        <title>Draft sequence of the Babesia gibsoni genome.</title>
        <authorList>
            <person name="Yamagishi J.Y."/>
            <person name="Xuan X.X."/>
        </authorList>
    </citation>
    <scope>NUCLEOTIDE SEQUENCE</scope>
    <source>
        <strain evidence="12">Azabu</strain>
    </source>
</reference>
<dbReference type="SUPFAM" id="SSF50985">
    <property type="entry name" value="RCC1/BLIP-II"/>
    <property type="match status" value="1"/>
</dbReference>
<feature type="region of interest" description="Disordered" evidence="10">
    <location>
        <begin position="23"/>
        <end position="50"/>
    </location>
</feature>
<dbReference type="GO" id="GO:0009249">
    <property type="term" value="P:protein lipoylation"/>
    <property type="evidence" value="ECO:0007669"/>
    <property type="project" value="InterPro"/>
</dbReference>
<dbReference type="GO" id="GO:0005737">
    <property type="term" value="C:cytoplasm"/>
    <property type="evidence" value="ECO:0007669"/>
    <property type="project" value="TreeGrafter"/>
</dbReference>
<dbReference type="NCBIfam" id="TIGR00545">
    <property type="entry name" value="lipoyltrans"/>
    <property type="match status" value="1"/>
</dbReference>
<evidence type="ECO:0000256" key="5">
    <source>
        <dbReference type="ARBA" id="ARBA00022598"/>
    </source>
</evidence>
<sequence>MLTYDGSVRVIRDIMKAFNSQDGCDTHTATAQKRGESRKTPFTSDESKNTQCIELSTENKPKIGYINGLQGKRIVKMSVGNGHAAFIDSKGNLYCSGENYHGQCGKKPANLQNPTTFLIFSMKNEAPDLVELHQVEFKDKNTKIVDVVCGGRHTCCLDSNGNVYTFGDDSAVQLLLGDTRGRAILELDQYKSPMKTPEPIAKSYTKYTHKDKHLQFNPIPVNRVGKLSEYRDLLDGAKISLSAGDDFTIVTATNGKGGSHASSLIASGGNRYGQCATIDVRMHKPKVVKLPGELDFNGLSCGSNHCVAAMKDGTLVAWGSNQQQQIGLEKDMGAISLFRRCFSSCVKKSTSGLNVILSEENDIYFNLALENSLLNSYGTPALKDSLNGTPLLFLWRNSPCVIVGRNQNVWSECDLENVKKNNVKIVRRFTGGGAVYQDLGNTCFTFISSVKDYNFAQNSKMICDAISKLIGQNCEPSGRNDLCVNGLKFSGAAFKVLPNAALHHGTLLININEGSLGKYLTPDKSKLEKHNVQSVQSRVTNLSTFKDGISHETVRAILLPISKPQVCDAIIKEVADYYDSNSYDIKRVDGSSEYCQESGFVDCYKKLVDEKWIYGDRVVEYTSLKHRFDFGSIEFCLDINKDNVVEKVWIFSDCLNAEFIDWLKTGLNKKPFEFTSAGFQDALGEQNYEGCDGMLRAIREWMVAELETKASNK</sequence>
<accession>A0AAD8PD85</accession>
<dbReference type="CDD" id="cd16443">
    <property type="entry name" value="LplA"/>
    <property type="match status" value="1"/>
</dbReference>
<evidence type="ECO:0000313" key="13">
    <source>
        <dbReference type="Proteomes" id="UP001230268"/>
    </source>
</evidence>
<gene>
    <name evidence="12" type="ORF">BgAZ_501580</name>
</gene>
<comment type="catalytic activity">
    <reaction evidence="8">
        <text>L-lysyl-[lipoyl-carrier protein] + (R)-lipoate + ATP = N(6)-[(R)-lipoyl]-L-lysyl-[lipoyl-carrier protein] + AMP + diphosphate + H(+)</text>
        <dbReference type="Rhea" id="RHEA:49288"/>
        <dbReference type="Rhea" id="RHEA-COMP:10500"/>
        <dbReference type="Rhea" id="RHEA-COMP:10502"/>
        <dbReference type="ChEBI" id="CHEBI:15378"/>
        <dbReference type="ChEBI" id="CHEBI:29969"/>
        <dbReference type="ChEBI" id="CHEBI:30616"/>
        <dbReference type="ChEBI" id="CHEBI:33019"/>
        <dbReference type="ChEBI" id="CHEBI:83088"/>
        <dbReference type="ChEBI" id="CHEBI:83099"/>
        <dbReference type="ChEBI" id="CHEBI:456215"/>
        <dbReference type="EC" id="6.3.1.20"/>
    </reaction>
</comment>
<comment type="pathway">
    <text evidence="2">Protein modification; protein lipoylation via exogenous pathway; protein N(6)-(lipoyl)lysine from lipoate: step 1/2.</text>
</comment>
<organism evidence="12 13">
    <name type="scientific">Babesia gibsoni</name>
    <dbReference type="NCBI Taxonomy" id="33632"/>
    <lineage>
        <taxon>Eukaryota</taxon>
        <taxon>Sar</taxon>
        <taxon>Alveolata</taxon>
        <taxon>Apicomplexa</taxon>
        <taxon>Aconoidasida</taxon>
        <taxon>Piroplasmida</taxon>
        <taxon>Babesiidae</taxon>
        <taxon>Babesia</taxon>
    </lineage>
</organism>
<dbReference type="AlphaFoldDB" id="A0AAD8PD85"/>
<dbReference type="InterPro" id="IPR019491">
    <property type="entry name" value="Lipoate_protein_ligase_C"/>
</dbReference>
<feature type="compositionally biased region" description="Polar residues" evidence="10">
    <location>
        <begin position="40"/>
        <end position="50"/>
    </location>
</feature>
<feature type="repeat" description="RCC1" evidence="9">
    <location>
        <begin position="91"/>
        <end position="160"/>
    </location>
</feature>
<dbReference type="Pfam" id="PF21948">
    <property type="entry name" value="LplA-B_cat"/>
    <property type="match status" value="1"/>
</dbReference>